<dbReference type="Gene3D" id="3.30.830.10">
    <property type="entry name" value="Metalloenzyme, LuxS/M16 peptidase-like"/>
    <property type="match status" value="2"/>
</dbReference>
<evidence type="ECO:0000313" key="7">
    <source>
        <dbReference type="Proteomes" id="UP000188273"/>
    </source>
</evidence>
<dbReference type="InterPro" id="IPR007863">
    <property type="entry name" value="Peptidase_M16_C"/>
</dbReference>
<keyword evidence="6" id="KW-0645">Protease</keyword>
<dbReference type="InterPro" id="IPR011765">
    <property type="entry name" value="Pept_M16_N"/>
</dbReference>
<dbReference type="PANTHER" id="PTHR11851">
    <property type="entry name" value="METALLOPROTEASE"/>
    <property type="match status" value="1"/>
</dbReference>
<dbReference type="KEGG" id="pbu:L21SP3_00058"/>
<dbReference type="SUPFAM" id="SSF63411">
    <property type="entry name" value="LuxS/MPP-like metallohydrolase"/>
    <property type="match status" value="2"/>
</dbReference>
<name>A0A1Q2HLJ1_9BACT</name>
<dbReference type="AlphaFoldDB" id="A0A1Q2HLJ1"/>
<dbReference type="GO" id="GO:0046872">
    <property type="term" value="F:metal ion binding"/>
    <property type="evidence" value="ECO:0007669"/>
    <property type="project" value="InterPro"/>
</dbReference>
<sequence>MQFKSKVLDNGLKIVGETTSSSLSAAVGFFVKTGSRDETAEISGVSHFLEHMVFKGTENMNALEVNAAFDRTGAQFNAFTSEENTVFFAGVLPEFLEDVTAIWADLMRPSLREDDFDMEKNVILEEIAMYEDMPQFDVVDKAKELHFSGHPCGNSILGTGESIRNLKADQMLEYFRRRYSPSNITVCCCGNFNWENFAAQIEKLCGHWEKVETKRETSFTEGTAQTKIYTKKNLSREHICMVSPGVSAQDERHYAMNLLSLIIGDEKGSRFYWQLVDTAIAEIASMHYEDMDGVGAFYSYFQCSPENSEKTIQTAKKVLEDVRDQGVTEEELDKAKHKALSALTLKNELPMGRLISVAFDSVYLDKYIPTKEQIEKIRAVSVEDVNSAARMYDMVNCSQAVLTPEK</sequence>
<comment type="cofactor">
    <cofactor evidence="1">
        <name>Zn(2+)</name>
        <dbReference type="ChEBI" id="CHEBI:29105"/>
    </cofactor>
</comment>
<dbReference type="OrthoDB" id="9811314at2"/>
<keyword evidence="7" id="KW-1185">Reference proteome</keyword>
<dbReference type="PROSITE" id="PS00143">
    <property type="entry name" value="INSULINASE"/>
    <property type="match status" value="1"/>
</dbReference>
<evidence type="ECO:0000313" key="6">
    <source>
        <dbReference type="EMBL" id="AQQ08282.1"/>
    </source>
</evidence>
<evidence type="ECO:0000256" key="2">
    <source>
        <dbReference type="ARBA" id="ARBA00007261"/>
    </source>
</evidence>
<feature type="domain" description="Peptidase M16 N-terminal" evidence="4">
    <location>
        <begin position="16"/>
        <end position="159"/>
    </location>
</feature>
<accession>A0A1Q2HLJ1</accession>
<dbReference type="InterPro" id="IPR001431">
    <property type="entry name" value="Pept_M16_Zn_BS"/>
</dbReference>
<dbReference type="GO" id="GO:0004222">
    <property type="term" value="F:metalloendopeptidase activity"/>
    <property type="evidence" value="ECO:0007669"/>
    <property type="project" value="InterPro"/>
</dbReference>
<evidence type="ECO:0000259" key="5">
    <source>
        <dbReference type="Pfam" id="PF05193"/>
    </source>
</evidence>
<dbReference type="STRING" id="1940790.L21SP3_00058"/>
<organism evidence="6 7">
    <name type="scientific">Sedimentisphaera cyanobacteriorum</name>
    <dbReference type="NCBI Taxonomy" id="1940790"/>
    <lineage>
        <taxon>Bacteria</taxon>
        <taxon>Pseudomonadati</taxon>
        <taxon>Planctomycetota</taxon>
        <taxon>Phycisphaerae</taxon>
        <taxon>Sedimentisphaerales</taxon>
        <taxon>Sedimentisphaeraceae</taxon>
        <taxon>Sedimentisphaera</taxon>
    </lineage>
</organism>
<feature type="domain" description="Peptidase M16 C-terminal" evidence="5">
    <location>
        <begin position="166"/>
        <end position="337"/>
    </location>
</feature>
<dbReference type="Pfam" id="PF00675">
    <property type="entry name" value="Peptidase_M16"/>
    <property type="match status" value="1"/>
</dbReference>
<dbReference type="Pfam" id="PF05193">
    <property type="entry name" value="Peptidase_M16_C"/>
    <property type="match status" value="1"/>
</dbReference>
<dbReference type="InterPro" id="IPR050361">
    <property type="entry name" value="MPP/UQCRC_Complex"/>
</dbReference>
<comment type="similarity">
    <text evidence="2 3">Belongs to the peptidase M16 family.</text>
</comment>
<gene>
    <name evidence="6" type="ORF">L21SP3_00058</name>
</gene>
<dbReference type="RefSeq" id="WP_077538410.1">
    <property type="nucleotide sequence ID" value="NZ_CP019633.1"/>
</dbReference>
<dbReference type="Proteomes" id="UP000188273">
    <property type="component" value="Chromosome"/>
</dbReference>
<protein>
    <submittedName>
        <fullName evidence="6">Protease3</fullName>
    </submittedName>
</protein>
<proteinExistence type="inferred from homology"/>
<dbReference type="InterPro" id="IPR011249">
    <property type="entry name" value="Metalloenz_LuxS/M16"/>
</dbReference>
<dbReference type="GO" id="GO:0006508">
    <property type="term" value="P:proteolysis"/>
    <property type="evidence" value="ECO:0007669"/>
    <property type="project" value="UniProtKB-KW"/>
</dbReference>
<dbReference type="EMBL" id="CP019633">
    <property type="protein sequence ID" value="AQQ08282.1"/>
    <property type="molecule type" value="Genomic_DNA"/>
</dbReference>
<reference evidence="7" key="1">
    <citation type="submission" date="2017-02" db="EMBL/GenBank/DDBJ databases">
        <title>Comparative genomics and description of representatives of a novel lineage of planctomycetes thriving in anoxic sediments.</title>
        <authorList>
            <person name="Spring S."/>
            <person name="Bunk B."/>
            <person name="Sproer C."/>
            <person name="Klenk H.-P."/>
        </authorList>
    </citation>
    <scope>NUCLEOTIDE SEQUENCE [LARGE SCALE GENOMIC DNA]</scope>
    <source>
        <strain evidence="7">L21-RPul-D3</strain>
    </source>
</reference>
<evidence type="ECO:0000256" key="3">
    <source>
        <dbReference type="RuleBase" id="RU004447"/>
    </source>
</evidence>
<keyword evidence="6" id="KW-0378">Hydrolase</keyword>
<evidence type="ECO:0000256" key="1">
    <source>
        <dbReference type="ARBA" id="ARBA00001947"/>
    </source>
</evidence>
<dbReference type="PANTHER" id="PTHR11851:SF49">
    <property type="entry name" value="MITOCHONDRIAL-PROCESSING PEPTIDASE SUBUNIT ALPHA"/>
    <property type="match status" value="1"/>
</dbReference>
<evidence type="ECO:0000259" key="4">
    <source>
        <dbReference type="Pfam" id="PF00675"/>
    </source>
</evidence>